<name>A0A941AHU2_9ACTN</name>
<feature type="compositionally biased region" description="Low complexity" evidence="1">
    <location>
        <begin position="158"/>
        <end position="173"/>
    </location>
</feature>
<sequence length="173" mass="18385">MTAPASLAVMVGQLDTLEGELLLAGEILLRGLVPSPDLLAEERRLLQLVCDLKDEADMCLAPRCRAIGGCFEHARLTGLRRADHAQVWDAAARGWAAEVLVLDGARPCPVCRCSVVMVQPMEADQPARRINRPGETWVRLVPRTASSTPAAGESPGCPADAAAPDTAAEVPSR</sequence>
<keyword evidence="3" id="KW-1185">Reference proteome</keyword>
<comment type="caution">
    <text evidence="2">The sequence shown here is derived from an EMBL/GenBank/DDBJ whole genome shotgun (WGS) entry which is preliminary data.</text>
</comment>
<gene>
    <name evidence="2" type="ORF">JOL79_11655</name>
</gene>
<proteinExistence type="predicted"/>
<evidence type="ECO:0000313" key="2">
    <source>
        <dbReference type="EMBL" id="MBP2704470.1"/>
    </source>
</evidence>
<dbReference type="RefSeq" id="WP_210155775.1">
    <property type="nucleotide sequence ID" value="NZ_JAFCNB010000005.1"/>
</dbReference>
<dbReference type="AlphaFoldDB" id="A0A941AHU2"/>
<reference evidence="2" key="1">
    <citation type="submission" date="2021-02" db="EMBL/GenBank/DDBJ databases">
        <title>Draft genome sequence of Microbispora sp. RL4-1S isolated from rice leaves in Thailand.</title>
        <authorList>
            <person name="Muangham S."/>
            <person name="Duangmal K."/>
        </authorList>
    </citation>
    <scope>NUCLEOTIDE SEQUENCE</scope>
    <source>
        <strain evidence="2">RL4-1S</strain>
    </source>
</reference>
<dbReference type="EMBL" id="JAFCNB010000005">
    <property type="protein sequence ID" value="MBP2704470.1"/>
    <property type="molecule type" value="Genomic_DNA"/>
</dbReference>
<accession>A0A941AHU2</accession>
<evidence type="ECO:0000313" key="3">
    <source>
        <dbReference type="Proteomes" id="UP000674234"/>
    </source>
</evidence>
<feature type="region of interest" description="Disordered" evidence="1">
    <location>
        <begin position="143"/>
        <end position="173"/>
    </location>
</feature>
<organism evidence="2 3">
    <name type="scientific">Microbispora oryzae</name>
    <dbReference type="NCBI Taxonomy" id="2806554"/>
    <lineage>
        <taxon>Bacteria</taxon>
        <taxon>Bacillati</taxon>
        <taxon>Actinomycetota</taxon>
        <taxon>Actinomycetes</taxon>
        <taxon>Streptosporangiales</taxon>
        <taxon>Streptosporangiaceae</taxon>
        <taxon>Microbispora</taxon>
    </lineage>
</organism>
<dbReference type="Proteomes" id="UP000674234">
    <property type="component" value="Unassembled WGS sequence"/>
</dbReference>
<protein>
    <submittedName>
        <fullName evidence="2">Uncharacterized protein</fullName>
    </submittedName>
</protein>
<evidence type="ECO:0000256" key="1">
    <source>
        <dbReference type="SAM" id="MobiDB-lite"/>
    </source>
</evidence>